<dbReference type="KEGG" id="plad:PPGU16_70370"/>
<sequence length="820" mass="85884">MTTLSVAGYSIGGLDGVTAVADAAASLNKNPGDPKLTAAYDAALANAAATFTAGLQGEGAAFAGNAIIANINNLALNQTTMSKMDIASAVTAIAGELITLAGQGVSFYGLSEMKLNLLAGGMTFTAGQVINGLGFLTTAIGAGIDSSTIVSIVQQQFESLGLTPDSQGNYSASSLSSSNFICDASNASTMFDIVKGNNVGSDLPQIYVDSNNVATVLVGDATSGRDLIVSPGLSGPGLQLVVEGSGNSITLEQGSSIVMDATQANTIHNGVSGDTYTVANGVVTGANGSKINAGSTDVFSVDTHGSQTVETYNTLGHETEQATFGSGGKLSQDLFYDATSGRLTQENDINADGSQVDHLFNANGTQTAYVFNAQGHETEQATYGTNGKMTQDVFFDSSTGRETQENDINADGSQVDHLFNANGTQTAFVFNAQGHETEQATFGTNGKMTQDLLYDATSGRLTQEYDINADGSEVDRVYNANGTQTAYAFNAQGHETEQATFGTNGKMTQDLLYDATSGRLTQESDINADGSEVDRVYSANGRQTAYAFNAQGHETEQATFGTDGKITQDLTFDAASGRELQETDYDSSGGGVAHVFNADGTQNAAVFDPSGHVSEWATYGANRQIVSDSLFDRNGVETQRTDYAAGGATVHVFNSDGTQTATVYNDLGREVEFAQFNSGGGKTDDYFYDGSTGRETEYDHYGNDGSMVAHLFNSDSSQNAIIFNGNGQEMEYDSYDTSGKLTGFTQFTYGAGGGYDAIAYGPTGYELGWADYGSGGQMTSYGGGQYDFTLGDEYDSGSDFDWGTSFDNSYGFTTDFGTFW</sequence>
<protein>
    <submittedName>
        <fullName evidence="1">Uncharacterized protein</fullName>
    </submittedName>
</protein>
<accession>A0A7I8C1D1</accession>
<evidence type="ECO:0000313" key="2">
    <source>
        <dbReference type="Proteomes" id="UP000510888"/>
    </source>
</evidence>
<organism evidence="1 2">
    <name type="scientific">Paraburkholderia largidicola</name>
    <dbReference type="NCBI Taxonomy" id="3014751"/>
    <lineage>
        <taxon>Bacteria</taxon>
        <taxon>Pseudomonadati</taxon>
        <taxon>Pseudomonadota</taxon>
        <taxon>Betaproteobacteria</taxon>
        <taxon>Burkholderiales</taxon>
        <taxon>Burkholderiaceae</taxon>
        <taxon>Paraburkholderia</taxon>
    </lineage>
</organism>
<gene>
    <name evidence="1" type="ORF">PPGU16_70370</name>
</gene>
<dbReference type="Proteomes" id="UP000510888">
    <property type="component" value="Plasmid PPGU16_p1"/>
</dbReference>
<name>A0A7I8C1D1_9BURK</name>
<dbReference type="EMBL" id="AP023176">
    <property type="protein sequence ID" value="BCF93970.1"/>
    <property type="molecule type" value="Genomic_DNA"/>
</dbReference>
<dbReference type="RefSeq" id="WP_180725513.1">
    <property type="nucleotide sequence ID" value="NZ_AP023176.1"/>
</dbReference>
<dbReference type="AlphaFoldDB" id="A0A7I8C1D1"/>
<keyword evidence="1" id="KW-0614">Plasmid</keyword>
<keyword evidence="2" id="KW-1185">Reference proteome</keyword>
<dbReference type="SUPFAM" id="SSF69304">
    <property type="entry name" value="Tricorn protease N-terminal domain"/>
    <property type="match status" value="1"/>
</dbReference>
<dbReference type="Gene3D" id="3.90.930.1">
    <property type="match status" value="4"/>
</dbReference>
<proteinExistence type="predicted"/>
<evidence type="ECO:0000313" key="1">
    <source>
        <dbReference type="EMBL" id="BCF93970.1"/>
    </source>
</evidence>
<geneLocation type="plasmid" evidence="1 2">
    <name>PPGU16_p1</name>
</geneLocation>
<reference evidence="1 2" key="1">
    <citation type="journal article" date="2020" name="Genes (Basel)">
        <title>Genomic Comparison of Insect Gut Symbionts from Divergent Burkholderia Subclades.</title>
        <authorList>
            <person name="Takeshita K."/>
            <person name="Kikuchi Y."/>
        </authorList>
    </citation>
    <scope>NUCLEOTIDE SEQUENCE [LARGE SCALE GENOMIC DNA]</scope>
    <source>
        <strain evidence="1 2">PGU16</strain>
        <plasmid evidence="1 2">PPGU16_p1</plasmid>
    </source>
</reference>